<dbReference type="KEGG" id="lrz:BJI69_19515"/>
<dbReference type="EMBL" id="CP017480">
    <property type="protein sequence ID" value="APG05874.1"/>
    <property type="molecule type" value="Genomic_DNA"/>
</dbReference>
<evidence type="ECO:0000313" key="1">
    <source>
        <dbReference type="EMBL" id="APG05874.1"/>
    </source>
</evidence>
<keyword evidence="2" id="KW-1185">Reference proteome</keyword>
<protein>
    <submittedName>
        <fullName evidence="1">Uncharacterized protein</fullName>
    </submittedName>
</protein>
<name>A0A0G9HCH9_9GAMM</name>
<dbReference type="PATRIC" id="fig|1440763.5.peg.1724"/>
<reference evidence="2" key="1">
    <citation type="submission" date="2016-09" db="EMBL/GenBank/DDBJ databases">
        <authorList>
            <person name="Lysoe E."/>
        </authorList>
    </citation>
    <scope>NUCLEOTIDE SEQUENCE [LARGE SCALE GENOMIC DNA]</scope>
    <source>
        <strain evidence="2">LJ96T</strain>
    </source>
</reference>
<accession>A0A0G9HCH9</accession>
<gene>
    <name evidence="1" type="ORF">BJI69_19515</name>
</gene>
<dbReference type="AlphaFoldDB" id="A0A0G9HCH9"/>
<evidence type="ECO:0000313" key="2">
    <source>
        <dbReference type="Proteomes" id="UP000182987"/>
    </source>
</evidence>
<dbReference type="STRING" id="1440763.BJI69_19515"/>
<organism evidence="1 2">
    <name type="scientific">Luteibacter rhizovicinus DSM 16549</name>
    <dbReference type="NCBI Taxonomy" id="1440763"/>
    <lineage>
        <taxon>Bacteria</taxon>
        <taxon>Pseudomonadati</taxon>
        <taxon>Pseudomonadota</taxon>
        <taxon>Gammaproteobacteria</taxon>
        <taxon>Lysobacterales</taxon>
        <taxon>Rhodanobacteraceae</taxon>
        <taxon>Luteibacter</taxon>
    </lineage>
</organism>
<proteinExistence type="predicted"/>
<dbReference type="Proteomes" id="UP000182987">
    <property type="component" value="Chromosome"/>
</dbReference>
<sequence>MGMGRGALCVCFLGGFVLSGAVHAAEQELCATLSEQSSIVRNERGHILRMTIHNPTKKTIETEEYYFWSNGLSLGAVSKADGRKLKATIPFIDPGVGPLLIRPNETVTREVLLEDVISDLGTALRSSDVDVSWALTLRPNKGCFSEQVKSTVTLEKFP</sequence>